<dbReference type="InterPro" id="IPR020806">
    <property type="entry name" value="PKS_PP-bd"/>
</dbReference>
<dbReference type="RefSeq" id="WP_203148621.1">
    <property type="nucleotide sequence ID" value="NZ_JAEVHL010000047.1"/>
</dbReference>
<gene>
    <name evidence="4" type="ORF">JM949_12560</name>
</gene>
<dbReference type="Pfam" id="PF00550">
    <property type="entry name" value="PP-binding"/>
    <property type="match status" value="1"/>
</dbReference>
<keyword evidence="5" id="KW-1185">Reference proteome</keyword>
<accession>A0ABS1YFN2</accession>
<evidence type="ECO:0000313" key="4">
    <source>
        <dbReference type="EMBL" id="MBM0276213.1"/>
    </source>
</evidence>
<evidence type="ECO:0000313" key="5">
    <source>
        <dbReference type="Proteomes" id="UP000622245"/>
    </source>
</evidence>
<reference evidence="4 5" key="1">
    <citation type="submission" date="2021-01" db="EMBL/GenBank/DDBJ databases">
        <title>Draft genome sequence of Micromonospora sp. strain STR1s_6.</title>
        <authorList>
            <person name="Karlyshev A."/>
            <person name="Jawad R."/>
        </authorList>
    </citation>
    <scope>NUCLEOTIDE SEQUENCE [LARGE SCALE GENOMIC DNA]</scope>
    <source>
        <strain evidence="4 5">STR1S-6</strain>
    </source>
</reference>
<dbReference type="SUPFAM" id="SSF47336">
    <property type="entry name" value="ACP-like"/>
    <property type="match status" value="1"/>
</dbReference>
<evidence type="ECO:0000256" key="1">
    <source>
        <dbReference type="ARBA" id="ARBA00022450"/>
    </source>
</evidence>
<dbReference type="Proteomes" id="UP000622245">
    <property type="component" value="Unassembled WGS sequence"/>
</dbReference>
<keyword evidence="2" id="KW-0597">Phosphoprotein</keyword>
<keyword evidence="1" id="KW-0596">Phosphopantetheine</keyword>
<feature type="domain" description="Carrier" evidence="3">
    <location>
        <begin position="2"/>
        <end position="79"/>
    </location>
</feature>
<sequence>MPHGHTPMDAVLTELGRLLDRPVDRLDPHCGLVEQGLDSSAAIELVEALNDRLDLRLGVEVVFDVDTPAELAALVAEATGPVEPAVAVADPPIAVVLAEL</sequence>
<comment type="caution">
    <text evidence="4">The sequence shown here is derived from an EMBL/GenBank/DDBJ whole genome shotgun (WGS) entry which is preliminary data.</text>
</comment>
<dbReference type="EMBL" id="JAEVHL010000047">
    <property type="protein sequence ID" value="MBM0276213.1"/>
    <property type="molecule type" value="Genomic_DNA"/>
</dbReference>
<evidence type="ECO:0000256" key="2">
    <source>
        <dbReference type="ARBA" id="ARBA00022553"/>
    </source>
</evidence>
<dbReference type="InterPro" id="IPR036736">
    <property type="entry name" value="ACP-like_sf"/>
</dbReference>
<dbReference type="Gene3D" id="1.10.1200.10">
    <property type="entry name" value="ACP-like"/>
    <property type="match status" value="1"/>
</dbReference>
<dbReference type="PROSITE" id="PS50075">
    <property type="entry name" value="CARRIER"/>
    <property type="match status" value="1"/>
</dbReference>
<proteinExistence type="predicted"/>
<dbReference type="SMART" id="SM00823">
    <property type="entry name" value="PKS_PP"/>
    <property type="match status" value="1"/>
</dbReference>
<dbReference type="InterPro" id="IPR009081">
    <property type="entry name" value="PP-bd_ACP"/>
</dbReference>
<evidence type="ECO:0000259" key="3">
    <source>
        <dbReference type="PROSITE" id="PS50075"/>
    </source>
</evidence>
<protein>
    <submittedName>
        <fullName evidence="4">Acyl carrier protein</fullName>
    </submittedName>
</protein>
<feature type="non-terminal residue" evidence="4">
    <location>
        <position position="100"/>
    </location>
</feature>
<name>A0ABS1YFN2_9ACTN</name>
<organism evidence="4 5">
    <name type="scientific">Micromonospora tarensis</name>
    <dbReference type="NCBI Taxonomy" id="2806100"/>
    <lineage>
        <taxon>Bacteria</taxon>
        <taxon>Bacillati</taxon>
        <taxon>Actinomycetota</taxon>
        <taxon>Actinomycetes</taxon>
        <taxon>Micromonosporales</taxon>
        <taxon>Micromonosporaceae</taxon>
        <taxon>Micromonospora</taxon>
    </lineage>
</organism>